<dbReference type="Gene3D" id="1.10.287.1490">
    <property type="match status" value="1"/>
</dbReference>
<evidence type="ECO:0000256" key="2">
    <source>
        <dbReference type="SAM" id="MobiDB-lite"/>
    </source>
</evidence>
<dbReference type="Gene3D" id="1.20.120.330">
    <property type="entry name" value="Nucleotidyltransferases domain 2"/>
    <property type="match status" value="1"/>
</dbReference>
<proteinExistence type="predicted"/>
<dbReference type="SUPFAM" id="SSF57997">
    <property type="entry name" value="Tropomyosin"/>
    <property type="match status" value="1"/>
</dbReference>
<feature type="coiled-coil region" evidence="1">
    <location>
        <begin position="876"/>
        <end position="917"/>
    </location>
</feature>
<reference evidence="3" key="1">
    <citation type="submission" date="2021-02" db="EMBL/GenBank/DDBJ databases">
        <authorList>
            <person name="Nowell W R."/>
        </authorList>
    </citation>
    <scope>NUCLEOTIDE SEQUENCE</scope>
</reference>
<dbReference type="Proteomes" id="UP000663868">
    <property type="component" value="Unassembled WGS sequence"/>
</dbReference>
<feature type="region of interest" description="Disordered" evidence="2">
    <location>
        <begin position="971"/>
        <end position="1001"/>
    </location>
</feature>
<feature type="region of interest" description="Disordered" evidence="2">
    <location>
        <begin position="469"/>
        <end position="505"/>
    </location>
</feature>
<organism evidence="3 5">
    <name type="scientific">Adineta steineri</name>
    <dbReference type="NCBI Taxonomy" id="433720"/>
    <lineage>
        <taxon>Eukaryota</taxon>
        <taxon>Metazoa</taxon>
        <taxon>Spiralia</taxon>
        <taxon>Gnathifera</taxon>
        <taxon>Rotifera</taxon>
        <taxon>Eurotatoria</taxon>
        <taxon>Bdelloidea</taxon>
        <taxon>Adinetida</taxon>
        <taxon>Adinetidae</taxon>
        <taxon>Adineta</taxon>
    </lineage>
</organism>
<dbReference type="EMBL" id="CAJNOE010002226">
    <property type="protein sequence ID" value="CAF1473835.1"/>
    <property type="molecule type" value="Genomic_DNA"/>
</dbReference>
<accession>A0A815R7Z3</accession>
<evidence type="ECO:0000313" key="5">
    <source>
        <dbReference type="Proteomes" id="UP000663860"/>
    </source>
</evidence>
<gene>
    <name evidence="3" type="ORF">IZO911_LOCUS43609</name>
    <name evidence="4" type="ORF">KXQ929_LOCUS35341</name>
</gene>
<dbReference type="Proteomes" id="UP000663860">
    <property type="component" value="Unassembled WGS sequence"/>
</dbReference>
<evidence type="ECO:0000313" key="3">
    <source>
        <dbReference type="EMBL" id="CAF1473835.1"/>
    </source>
</evidence>
<dbReference type="PANTHER" id="PTHR43977">
    <property type="entry name" value="STRUCTURAL MAINTENANCE OF CHROMOSOMES PROTEIN 3"/>
    <property type="match status" value="1"/>
</dbReference>
<feature type="coiled-coil region" evidence="1">
    <location>
        <begin position="17"/>
        <end position="422"/>
    </location>
</feature>
<dbReference type="EMBL" id="CAJOBB010005101">
    <property type="protein sequence ID" value="CAF4115698.1"/>
    <property type="molecule type" value="Genomic_DNA"/>
</dbReference>
<comment type="caution">
    <text evidence="3">The sequence shown here is derived from an EMBL/GenBank/DDBJ whole genome shotgun (WGS) entry which is preliminary data.</text>
</comment>
<name>A0A815R7Z3_9BILA</name>
<dbReference type="AlphaFoldDB" id="A0A815R7Z3"/>
<evidence type="ECO:0000313" key="4">
    <source>
        <dbReference type="EMBL" id="CAF4115698.1"/>
    </source>
</evidence>
<feature type="compositionally biased region" description="Basic and acidic residues" evidence="2">
    <location>
        <begin position="469"/>
        <end position="491"/>
    </location>
</feature>
<feature type="coiled-coil region" evidence="1">
    <location>
        <begin position="687"/>
        <end position="826"/>
    </location>
</feature>
<protein>
    <submittedName>
        <fullName evidence="3">Uncharacterized protein</fullName>
    </submittedName>
</protein>
<keyword evidence="1" id="KW-0175">Coiled coil</keyword>
<evidence type="ECO:0000256" key="1">
    <source>
        <dbReference type="SAM" id="Coils"/>
    </source>
</evidence>
<sequence>MMASNYHFEEYVNNSTAEDDRQRLYTLQEELNHFENEHRQAERDLMDIDQRLDEARILQKQLEHDIYQFNGQMQQKNEAVIQANNHLDKLRKQERELITEYNKFELILAAEKKTLSEAKNKVDEMNNQIDQLKQDKIQLDQRRNELAEAQRTCEEDKREVEKQLMTIENQLHHLEQDLKCLRAEVKQLEQVISELKKEIKRTNDKMGRLDREIAGLKDSIQALEKEKMEIEVEIRGIEDKKLSIKKIIDLKQSEVKELNVLRDRRKAEKAAADEEKQDAEAVVTTLQKEITQLKNSIEELRKTVEQLRNEVLEWEEKARMAKNDVQKTEEAVKIVQEEVIRLQNEVSKIGDDLQKKTDELNKANELKFSLDKDLESKQKELKQAKQHVIDMTAQLQTAAVQLEQAVQQLGRDKETLVQAKKKEDEIHKVFDHQQAKVNQADKMVIQRTDEESRAQREYDEVLRAEQDAHNNLRCDEAEAQSREDDVRRAEEEVASIERSTSDTGLSEARTRLDRYETELRDCKSRVNASQRQFDRRKQTCEQKYKTYQQAIRNKTEAQNTLKTESTIFETRRTEWQQQIPVRETADKEVIEQTKVKDRATKTYDDLKRRLDEAKIVQTNREGHLRDATAKVQKQTEQITLLTIQQKGIQDQHQENQTKLLYATKAKQTADTQHQNAIETEKTTVRTLNEKQSLLKSKSEDLQQAESKLEAKNAELLSKERTLLEAKNKLTAIEDVLKMLEMPIAELQEQMDKQELLLKDERQKLVTCAEKRGRVDKKVETSIAERKKMEEEHNRFKKELRVKNQTMQDKDDQVTKANNRVKKAHEARDTNENSRQQHLSDLKAVCGEIIQNDYRLQENADAFRTRTETMTRHKANLQTKQRQVQDTQKHLSDLHKEREQLKNEIDEKQKAANKCHDEHRHLLHDVNQQTANKNHIDKKCQALHNQRMDKVFAASVAAQTAARRQVAISEMKNRNNISNHKRAASRQQYDHRLNPNQQYQKR</sequence>